<name>A0A0A2LXT7_9FLAO</name>
<dbReference type="EMBL" id="JRLX01000026">
    <property type="protein sequence ID" value="KGO85167.1"/>
    <property type="molecule type" value="Genomic_DNA"/>
</dbReference>
<dbReference type="Proteomes" id="UP000030152">
    <property type="component" value="Unassembled WGS sequence"/>
</dbReference>
<dbReference type="eggNOG" id="ENOG5032W2E">
    <property type="taxonomic scope" value="Bacteria"/>
</dbReference>
<dbReference type="InterPro" id="IPR024422">
    <property type="entry name" value="Protein_unknown_function_OB"/>
</dbReference>
<protein>
    <recommendedName>
        <fullName evidence="3">tRNA_anti-like</fullName>
    </recommendedName>
</protein>
<proteinExistence type="predicted"/>
<dbReference type="RefSeq" id="WP_020213228.1">
    <property type="nucleotide sequence ID" value="NZ_JRLX01000026.1"/>
</dbReference>
<organism evidence="1 2">
    <name type="scientific">Flavobacterium rivuli WB 3.3-2 = DSM 21788</name>
    <dbReference type="NCBI Taxonomy" id="1121895"/>
    <lineage>
        <taxon>Bacteria</taxon>
        <taxon>Pseudomonadati</taxon>
        <taxon>Bacteroidota</taxon>
        <taxon>Flavobacteriia</taxon>
        <taxon>Flavobacteriales</taxon>
        <taxon>Flavobacteriaceae</taxon>
        <taxon>Flavobacterium</taxon>
    </lineage>
</organism>
<dbReference type="OrthoDB" id="1449127at2"/>
<comment type="caution">
    <text evidence="1">The sequence shown here is derived from an EMBL/GenBank/DDBJ whole genome shotgun (WGS) entry which is preliminary data.</text>
</comment>
<evidence type="ECO:0008006" key="3">
    <source>
        <dbReference type="Google" id="ProtNLM"/>
    </source>
</evidence>
<sequence length="128" mass="14305">MRKKVVIITIAVVLLAGVWLYKGYLYKEVRNISKEAPAYTLTADELVSQYTNNQQQANADYLNKTIQITGNVTQVSDSVVTINSLIVCCFDEKPNAPANSKIITIKGRCIGYDELFNEVKLDQCTIKP</sequence>
<evidence type="ECO:0000313" key="1">
    <source>
        <dbReference type="EMBL" id="KGO85167.1"/>
    </source>
</evidence>
<dbReference type="Pfam" id="PF12869">
    <property type="entry name" value="tRNA_anti-like"/>
    <property type="match status" value="1"/>
</dbReference>
<reference evidence="1 2" key="1">
    <citation type="submission" date="2013-09" db="EMBL/GenBank/DDBJ databases">
        <authorList>
            <person name="Zeng Z."/>
            <person name="Chen C."/>
        </authorList>
    </citation>
    <scope>NUCLEOTIDE SEQUENCE [LARGE SCALE GENOMIC DNA]</scope>
    <source>
        <strain evidence="1 2">WB 3.3-2</strain>
    </source>
</reference>
<keyword evidence="2" id="KW-1185">Reference proteome</keyword>
<accession>A0A0A2LXT7</accession>
<evidence type="ECO:0000313" key="2">
    <source>
        <dbReference type="Proteomes" id="UP000030152"/>
    </source>
</evidence>
<gene>
    <name evidence="1" type="ORF">Q765_17525</name>
</gene>
<dbReference type="STRING" id="1121895.GCA_000378485_02067"/>
<dbReference type="AlphaFoldDB" id="A0A0A2LXT7"/>